<keyword evidence="1" id="KW-0812">Transmembrane</keyword>
<evidence type="ECO:0000313" key="3">
    <source>
        <dbReference type="Proteomes" id="UP000034072"/>
    </source>
</evidence>
<dbReference type="AlphaFoldDB" id="A0A0G0QSZ7"/>
<gene>
    <name evidence="2" type="ORF">UT75_C0008G0003</name>
</gene>
<keyword evidence="1" id="KW-0472">Membrane</keyword>
<proteinExistence type="predicted"/>
<feature type="transmembrane region" description="Helical" evidence="1">
    <location>
        <begin position="29"/>
        <end position="51"/>
    </location>
</feature>
<keyword evidence="1" id="KW-1133">Transmembrane helix</keyword>
<comment type="caution">
    <text evidence="2">The sequence shown here is derived from an EMBL/GenBank/DDBJ whole genome shotgun (WGS) entry which is preliminary data.</text>
</comment>
<sequence>MIDKHYNPIHSSTNFGYTSLHFWRPILKAAGIVIFLGVVILLLVGGVIFGASQFVTIFSSSTEAADQTRLAQAGLETMKKMVGDQEAWSAAIKSEYDGIFTNQSVDKRGLSWFDGYITEADHSID</sequence>
<dbReference type="Proteomes" id="UP000034072">
    <property type="component" value="Unassembled WGS sequence"/>
</dbReference>
<organism evidence="2 3">
    <name type="scientific">Candidatus Yanofskybacteria bacterium GW2011_GWE2_40_11</name>
    <dbReference type="NCBI Taxonomy" id="1619033"/>
    <lineage>
        <taxon>Bacteria</taxon>
        <taxon>Candidatus Yanofskyibacteriota</taxon>
    </lineage>
</organism>
<reference evidence="2 3" key="1">
    <citation type="journal article" date="2015" name="Nature">
        <title>rRNA introns, odd ribosomes, and small enigmatic genomes across a large radiation of phyla.</title>
        <authorList>
            <person name="Brown C.T."/>
            <person name="Hug L.A."/>
            <person name="Thomas B.C."/>
            <person name="Sharon I."/>
            <person name="Castelle C.J."/>
            <person name="Singh A."/>
            <person name="Wilkins M.J."/>
            <person name="Williams K.H."/>
            <person name="Banfield J.F."/>
        </authorList>
    </citation>
    <scope>NUCLEOTIDE SEQUENCE [LARGE SCALE GENOMIC DNA]</scope>
</reference>
<evidence type="ECO:0000313" key="2">
    <source>
        <dbReference type="EMBL" id="KKR40481.1"/>
    </source>
</evidence>
<protein>
    <submittedName>
        <fullName evidence="2">Uncharacterized protein</fullName>
    </submittedName>
</protein>
<name>A0A0G0QSZ7_9BACT</name>
<accession>A0A0G0QSZ7</accession>
<evidence type="ECO:0000256" key="1">
    <source>
        <dbReference type="SAM" id="Phobius"/>
    </source>
</evidence>
<dbReference type="EMBL" id="LBXZ01000008">
    <property type="protein sequence ID" value="KKR40481.1"/>
    <property type="molecule type" value="Genomic_DNA"/>
</dbReference>